<accession>A0ABM8VVW1</accession>
<reference evidence="1 2" key="1">
    <citation type="submission" date="2021-06" db="EMBL/GenBank/DDBJ databases">
        <authorList>
            <person name="Kallberg Y."/>
            <person name="Tangrot J."/>
            <person name="Rosling A."/>
        </authorList>
    </citation>
    <scope>NUCLEOTIDE SEQUENCE [LARGE SCALE GENOMIC DNA]</scope>
    <source>
        <strain evidence="1 2">120-4 pot B 10/14</strain>
    </source>
</reference>
<evidence type="ECO:0000313" key="1">
    <source>
        <dbReference type="EMBL" id="CAG8459507.1"/>
    </source>
</evidence>
<gene>
    <name evidence="1" type="ORF">GMARGA_LOCUS234</name>
</gene>
<evidence type="ECO:0000313" key="2">
    <source>
        <dbReference type="Proteomes" id="UP000789901"/>
    </source>
</evidence>
<name>A0ABM8VVW1_GIGMA</name>
<sequence length="117" mass="13705">MTFETNLDLEDIADFYLFFLIYITREEFKPPTSNKGRGNMNFEASNFVDRQLRDCECLKKNYTIALNANIIINIKNNAQEFSVSYLWLYHGYALLHEGRLGSPIHPHLREDLDGLWA</sequence>
<organism evidence="1 2">
    <name type="scientific">Gigaspora margarita</name>
    <dbReference type="NCBI Taxonomy" id="4874"/>
    <lineage>
        <taxon>Eukaryota</taxon>
        <taxon>Fungi</taxon>
        <taxon>Fungi incertae sedis</taxon>
        <taxon>Mucoromycota</taxon>
        <taxon>Glomeromycotina</taxon>
        <taxon>Glomeromycetes</taxon>
        <taxon>Diversisporales</taxon>
        <taxon>Gigasporaceae</taxon>
        <taxon>Gigaspora</taxon>
    </lineage>
</organism>
<dbReference type="EMBL" id="CAJVQB010000027">
    <property type="protein sequence ID" value="CAG8459507.1"/>
    <property type="molecule type" value="Genomic_DNA"/>
</dbReference>
<dbReference type="Proteomes" id="UP000789901">
    <property type="component" value="Unassembled WGS sequence"/>
</dbReference>
<proteinExistence type="predicted"/>
<comment type="caution">
    <text evidence="1">The sequence shown here is derived from an EMBL/GenBank/DDBJ whole genome shotgun (WGS) entry which is preliminary data.</text>
</comment>
<protein>
    <submittedName>
        <fullName evidence="1">23617_t:CDS:1</fullName>
    </submittedName>
</protein>
<keyword evidence="2" id="KW-1185">Reference proteome</keyword>